<dbReference type="SUPFAM" id="SSF54106">
    <property type="entry name" value="LysM domain"/>
    <property type="match status" value="1"/>
</dbReference>
<evidence type="ECO:0000313" key="5">
    <source>
        <dbReference type="Proteomes" id="UP000279799"/>
    </source>
</evidence>
<evidence type="ECO:0000259" key="3">
    <source>
        <dbReference type="PROSITE" id="PS51782"/>
    </source>
</evidence>
<dbReference type="GO" id="GO:0032153">
    <property type="term" value="C:cell division site"/>
    <property type="evidence" value="ECO:0007669"/>
    <property type="project" value="TreeGrafter"/>
</dbReference>
<evidence type="ECO:0000256" key="1">
    <source>
        <dbReference type="ARBA" id="ARBA00038420"/>
    </source>
</evidence>
<feature type="domain" description="LysM" evidence="3">
    <location>
        <begin position="199"/>
        <end position="243"/>
    </location>
</feature>
<sequence>MKKLFILPIAATVLSACSMQKPAPVVNVGSGDQGLNNPATTNSQIIDTRWNEEVKQLPMADNMPTDVAYNKMSSSRNDLILDNNFYIPRTVQGTPNYNKLVKGSYKARQYQVKQGDSLFLISYISGIPVDQIVKLNHLPKPYSLHVGQVLMLAPNESHVTDKDVASVQPIADKKVYIPRNPRTNKPEYNRMTKGFYHGNTYTVNKGDTLYLVSYISGQDVKEIARLNHLRPPYDLHAGQVIKLLPTSGNYRPVPESSVETRREEVRHHVAPAITHSARVAQTTKNTSQQHFMNTLLWQWPTTGKIIDSYSYADGGNKGIDIAGQLGQPVRAAAAGQVVYAGNALQGYGNLIIIKHNDDYLSAYAHNQKILVKDKQWVKAGQEIATMGDSGSNRVELHFEVRYKGQSTDPMRYLPKQQ</sequence>
<accession>A0A448TRS2</accession>
<dbReference type="GO" id="GO:0009279">
    <property type="term" value="C:cell outer membrane"/>
    <property type="evidence" value="ECO:0007669"/>
    <property type="project" value="TreeGrafter"/>
</dbReference>
<dbReference type="SMART" id="SM00257">
    <property type="entry name" value="LysM"/>
    <property type="match status" value="2"/>
</dbReference>
<dbReference type="InterPro" id="IPR016047">
    <property type="entry name" value="M23ase_b-sheet_dom"/>
</dbReference>
<dbReference type="InterPro" id="IPR018392">
    <property type="entry name" value="LysM"/>
</dbReference>
<dbReference type="InterPro" id="IPR011055">
    <property type="entry name" value="Dup_hybrid_motif"/>
</dbReference>
<dbReference type="Proteomes" id="UP000279799">
    <property type="component" value="Chromosome"/>
</dbReference>
<evidence type="ECO:0000313" key="4">
    <source>
        <dbReference type="EMBL" id="VEJ08699.1"/>
    </source>
</evidence>
<keyword evidence="5" id="KW-1185">Reference proteome</keyword>
<comment type="similarity">
    <text evidence="1">Belongs to the E.coli NlpD/Haemophilus LppB family.</text>
</comment>
<feature type="domain" description="LysM" evidence="3">
    <location>
        <begin position="108"/>
        <end position="152"/>
    </location>
</feature>
<dbReference type="Gene3D" id="3.10.350.10">
    <property type="entry name" value="LysM domain"/>
    <property type="match status" value="2"/>
</dbReference>
<reference evidence="4 5" key="1">
    <citation type="submission" date="2018-12" db="EMBL/GenBank/DDBJ databases">
        <authorList>
            <consortium name="Pathogen Informatics"/>
        </authorList>
    </citation>
    <scope>NUCLEOTIDE SEQUENCE [LARGE SCALE GENOMIC DNA]</scope>
    <source>
        <strain evidence="4 5">NCTC12871</strain>
    </source>
</reference>
<dbReference type="OrthoDB" id="9795421at2"/>
<keyword evidence="2" id="KW-0732">Signal</keyword>
<dbReference type="PROSITE" id="PS51782">
    <property type="entry name" value="LYSM"/>
    <property type="match status" value="2"/>
</dbReference>
<dbReference type="SUPFAM" id="SSF51261">
    <property type="entry name" value="Duplicated hybrid motif"/>
    <property type="match status" value="1"/>
</dbReference>
<dbReference type="RefSeq" id="WP_126597997.1">
    <property type="nucleotide sequence ID" value="NZ_LR134510.1"/>
</dbReference>
<organism evidence="4 5">
    <name type="scientific">Actinobacillus delphinicola</name>
    <dbReference type="NCBI Taxonomy" id="51161"/>
    <lineage>
        <taxon>Bacteria</taxon>
        <taxon>Pseudomonadati</taxon>
        <taxon>Pseudomonadota</taxon>
        <taxon>Gammaproteobacteria</taxon>
        <taxon>Pasteurellales</taxon>
        <taxon>Pasteurellaceae</taxon>
        <taxon>Actinobacillus</taxon>
    </lineage>
</organism>
<dbReference type="PANTHER" id="PTHR21666:SF263">
    <property type="entry name" value="MUREIN HYDROLASE ACTIVATOR NLPD"/>
    <property type="match status" value="1"/>
</dbReference>
<evidence type="ECO:0000256" key="2">
    <source>
        <dbReference type="SAM" id="SignalP"/>
    </source>
</evidence>
<proteinExistence type="inferred from homology"/>
<dbReference type="AlphaFoldDB" id="A0A448TRS2"/>
<dbReference type="Gene3D" id="2.70.70.10">
    <property type="entry name" value="Glucose Permease (Domain IIA)"/>
    <property type="match status" value="1"/>
</dbReference>
<dbReference type="EMBL" id="LR134510">
    <property type="protein sequence ID" value="VEJ08699.1"/>
    <property type="molecule type" value="Genomic_DNA"/>
</dbReference>
<dbReference type="InterPro" id="IPR036779">
    <property type="entry name" value="LysM_dom_sf"/>
</dbReference>
<dbReference type="GO" id="GO:0004222">
    <property type="term" value="F:metalloendopeptidase activity"/>
    <property type="evidence" value="ECO:0007669"/>
    <property type="project" value="TreeGrafter"/>
</dbReference>
<feature type="signal peptide" evidence="2">
    <location>
        <begin position="1"/>
        <end position="18"/>
    </location>
</feature>
<dbReference type="Pfam" id="PF01476">
    <property type="entry name" value="LysM"/>
    <property type="match status" value="2"/>
</dbReference>
<dbReference type="PANTHER" id="PTHR21666">
    <property type="entry name" value="PEPTIDASE-RELATED"/>
    <property type="match status" value="1"/>
</dbReference>
<dbReference type="CDD" id="cd00118">
    <property type="entry name" value="LysM"/>
    <property type="match status" value="2"/>
</dbReference>
<dbReference type="KEGG" id="adp:NCTC12871_00104"/>
<gene>
    <name evidence="4" type="primary">nlpD</name>
    <name evidence="4" type="ORF">NCTC12871_00104</name>
</gene>
<dbReference type="Pfam" id="PF01551">
    <property type="entry name" value="Peptidase_M23"/>
    <property type="match status" value="1"/>
</dbReference>
<name>A0A448TRS2_9PAST</name>
<feature type="chain" id="PRO_5019420960" evidence="2">
    <location>
        <begin position="19"/>
        <end position="417"/>
    </location>
</feature>
<dbReference type="InterPro" id="IPR050570">
    <property type="entry name" value="Cell_wall_metabolism_enzyme"/>
</dbReference>
<protein>
    <submittedName>
        <fullName evidence="4">Peptidase M23B</fullName>
    </submittedName>
</protein>
<dbReference type="PROSITE" id="PS51257">
    <property type="entry name" value="PROKAR_LIPOPROTEIN"/>
    <property type="match status" value="1"/>
</dbReference>
<dbReference type="CDD" id="cd12797">
    <property type="entry name" value="M23_peptidase"/>
    <property type="match status" value="1"/>
</dbReference>